<dbReference type="PANTHER" id="PTHR46411:SF3">
    <property type="entry name" value="AAA+ ATPASE DOMAIN-CONTAINING PROTEIN"/>
    <property type="match status" value="1"/>
</dbReference>
<proteinExistence type="predicted"/>
<reference evidence="2 3" key="1">
    <citation type="journal article" date="2019" name="Nat. Ecol. Evol.">
        <title>Megaphylogeny resolves global patterns of mushroom evolution.</title>
        <authorList>
            <person name="Varga T."/>
            <person name="Krizsan K."/>
            <person name="Foldi C."/>
            <person name="Dima B."/>
            <person name="Sanchez-Garcia M."/>
            <person name="Sanchez-Ramirez S."/>
            <person name="Szollosi G.J."/>
            <person name="Szarkandi J.G."/>
            <person name="Papp V."/>
            <person name="Albert L."/>
            <person name="Andreopoulos W."/>
            <person name="Angelini C."/>
            <person name="Antonin V."/>
            <person name="Barry K.W."/>
            <person name="Bougher N.L."/>
            <person name="Buchanan P."/>
            <person name="Buyck B."/>
            <person name="Bense V."/>
            <person name="Catcheside P."/>
            <person name="Chovatia M."/>
            <person name="Cooper J."/>
            <person name="Damon W."/>
            <person name="Desjardin D."/>
            <person name="Finy P."/>
            <person name="Geml J."/>
            <person name="Haridas S."/>
            <person name="Hughes K."/>
            <person name="Justo A."/>
            <person name="Karasinski D."/>
            <person name="Kautmanova I."/>
            <person name="Kiss B."/>
            <person name="Kocsube S."/>
            <person name="Kotiranta H."/>
            <person name="LaButti K.M."/>
            <person name="Lechner B.E."/>
            <person name="Liimatainen K."/>
            <person name="Lipzen A."/>
            <person name="Lukacs Z."/>
            <person name="Mihaltcheva S."/>
            <person name="Morgado L.N."/>
            <person name="Niskanen T."/>
            <person name="Noordeloos M.E."/>
            <person name="Ohm R.A."/>
            <person name="Ortiz-Santana B."/>
            <person name="Ovrebo C."/>
            <person name="Racz N."/>
            <person name="Riley R."/>
            <person name="Savchenko A."/>
            <person name="Shiryaev A."/>
            <person name="Soop K."/>
            <person name="Spirin V."/>
            <person name="Szebenyi C."/>
            <person name="Tomsovsky M."/>
            <person name="Tulloss R.E."/>
            <person name="Uehling J."/>
            <person name="Grigoriev I.V."/>
            <person name="Vagvolgyi C."/>
            <person name="Papp T."/>
            <person name="Martin F.M."/>
            <person name="Miettinen O."/>
            <person name="Hibbett D.S."/>
            <person name="Nagy L.G."/>
        </authorList>
    </citation>
    <scope>NUCLEOTIDE SEQUENCE [LARGE SCALE GENOMIC DNA]</scope>
    <source>
        <strain evidence="2 3">HHB13444</strain>
    </source>
</reference>
<sequence length="388" mass="42989">MSSSPHTLAASGGTPTASPATEVLSTYFVPGATVIQPCKITGHQRAYRVLSSPHRVKDEADKDNAALASYSLSVECLGLIPQEPVAADNRRAVPEYRIGRVQTSLSFQVDISGVRDIRSLSVYPIEHHPSGTALKFALIARGKVWADVSRRGLQLSQFTGQEVRLTLTFPSEDRTSKDTPKKDPATLKKDTTPIVGWKRSRVDSSIILLDHGKLHGALAKIWTDVSVDTGGHFAMNPQSQVFLYEYLKANEQTSGQENESRDDWLLAPTVVYGYNVPERRWAAFDINGDFQYYPQDLVVLTGDQCHPPRLTGVDISDYGMTRTHAWINGISRKAIGQDGQGLLLIILKGEDRKCIVILVLPNWTQCPNQLKQELYSDSNFSVHCVWVD</sequence>
<name>A0A5C3P1Z2_9APHY</name>
<organism evidence="2 3">
    <name type="scientific">Polyporus arcularius HHB13444</name>
    <dbReference type="NCBI Taxonomy" id="1314778"/>
    <lineage>
        <taxon>Eukaryota</taxon>
        <taxon>Fungi</taxon>
        <taxon>Dikarya</taxon>
        <taxon>Basidiomycota</taxon>
        <taxon>Agaricomycotina</taxon>
        <taxon>Agaricomycetes</taxon>
        <taxon>Polyporales</taxon>
        <taxon>Polyporaceae</taxon>
        <taxon>Polyporus</taxon>
    </lineage>
</organism>
<dbReference type="PANTHER" id="PTHR46411">
    <property type="entry name" value="FAMILY ATPASE, PUTATIVE-RELATED"/>
    <property type="match status" value="1"/>
</dbReference>
<dbReference type="Proteomes" id="UP000308197">
    <property type="component" value="Unassembled WGS sequence"/>
</dbReference>
<evidence type="ECO:0000259" key="1">
    <source>
        <dbReference type="Pfam" id="PF22942"/>
    </source>
</evidence>
<dbReference type="InParanoid" id="A0A5C3P1Z2"/>
<keyword evidence="3" id="KW-1185">Reference proteome</keyword>
<dbReference type="AlphaFoldDB" id="A0A5C3P1Z2"/>
<evidence type="ECO:0000313" key="3">
    <source>
        <dbReference type="Proteomes" id="UP000308197"/>
    </source>
</evidence>
<feature type="domain" description="DUF7025" evidence="1">
    <location>
        <begin position="23"/>
        <end position="129"/>
    </location>
</feature>
<protein>
    <recommendedName>
        <fullName evidence="1">DUF7025 domain-containing protein</fullName>
    </recommendedName>
</protein>
<accession>A0A5C3P1Z2</accession>
<evidence type="ECO:0000313" key="2">
    <source>
        <dbReference type="EMBL" id="TFK83039.1"/>
    </source>
</evidence>
<gene>
    <name evidence="2" type="ORF">K466DRAFT_603198</name>
</gene>
<dbReference type="Pfam" id="PF22942">
    <property type="entry name" value="DUF7025"/>
    <property type="match status" value="1"/>
</dbReference>
<dbReference type="EMBL" id="ML211426">
    <property type="protein sequence ID" value="TFK83039.1"/>
    <property type="molecule type" value="Genomic_DNA"/>
</dbReference>
<dbReference type="InterPro" id="IPR054289">
    <property type="entry name" value="DUF7025"/>
</dbReference>